<gene>
    <name evidence="5" type="ORF">EET67_17635</name>
</gene>
<dbReference type="InterPro" id="IPR050679">
    <property type="entry name" value="Bact_HTH_transcr_reg"/>
</dbReference>
<dbReference type="GO" id="GO:0003677">
    <property type="term" value="F:DNA binding"/>
    <property type="evidence" value="ECO:0007669"/>
    <property type="project" value="UniProtKB-KW"/>
</dbReference>
<dbReference type="PANTHER" id="PTHR44846:SF1">
    <property type="entry name" value="MANNOSYL-D-GLYCERATE TRANSPORT_METABOLISM SYSTEM REPRESSOR MNGR-RELATED"/>
    <property type="match status" value="1"/>
</dbReference>
<name>A0A432V389_9HYPH</name>
<keyword evidence="6" id="KW-1185">Reference proteome</keyword>
<dbReference type="Gene3D" id="1.10.10.10">
    <property type="entry name" value="Winged helix-like DNA-binding domain superfamily/Winged helix DNA-binding domain"/>
    <property type="match status" value="1"/>
</dbReference>
<keyword evidence="1" id="KW-0805">Transcription regulation</keyword>
<evidence type="ECO:0000313" key="5">
    <source>
        <dbReference type="EMBL" id="RUM96578.1"/>
    </source>
</evidence>
<sequence>MSKLASIYDRSRVPLYIQVASVMRQRIDTGFWMQGDKISTLEELEREFAVARVTIRQAIELLREEGLLDAQQGRGTFVSGKPKHNRWLNLATDFDSMIASIRENVLKRVHIEENAPLPELTEGEGKVAPEGYTFLRSVQYNNEEPFSVVNLYLAQHIFAKGRELFSHVAALPNIAEMDDVSITHAHQTVTIGVADPETADLLKIGLGEPTADCRLVLVDGEGVAIYVADIHYHKSCFALRVDLLEKTGPRGGRKIAGKK</sequence>
<reference evidence="5 6" key="1">
    <citation type="submission" date="2018-11" db="EMBL/GenBank/DDBJ databases">
        <title>Pseudaminobacter arsenicus sp. nov., an arsenic-resistant bacterium isolated from arsenic-rich aquifers.</title>
        <authorList>
            <person name="Mu Y."/>
        </authorList>
    </citation>
    <scope>NUCLEOTIDE SEQUENCE [LARGE SCALE GENOMIC DNA]</scope>
    <source>
        <strain evidence="5 6">CB3</strain>
    </source>
</reference>
<evidence type="ECO:0000256" key="3">
    <source>
        <dbReference type="ARBA" id="ARBA00023163"/>
    </source>
</evidence>
<feature type="domain" description="HTH gntR-type" evidence="4">
    <location>
        <begin position="13"/>
        <end position="81"/>
    </location>
</feature>
<organism evidence="5 6">
    <name type="scientific">Borborobacter arsenicus</name>
    <dbReference type="NCBI Taxonomy" id="1851146"/>
    <lineage>
        <taxon>Bacteria</taxon>
        <taxon>Pseudomonadati</taxon>
        <taxon>Pseudomonadota</taxon>
        <taxon>Alphaproteobacteria</taxon>
        <taxon>Hyphomicrobiales</taxon>
        <taxon>Phyllobacteriaceae</taxon>
        <taxon>Borborobacter</taxon>
    </lineage>
</organism>
<dbReference type="PANTHER" id="PTHR44846">
    <property type="entry name" value="MANNOSYL-D-GLYCERATE TRANSPORT/METABOLISM SYSTEM REPRESSOR MNGR-RELATED"/>
    <property type="match status" value="1"/>
</dbReference>
<dbReference type="EMBL" id="RKST01000018">
    <property type="protein sequence ID" value="RUM96578.1"/>
    <property type="molecule type" value="Genomic_DNA"/>
</dbReference>
<protein>
    <submittedName>
        <fullName evidence="5">GntR family transcriptional regulator</fullName>
    </submittedName>
</protein>
<dbReference type="InterPro" id="IPR011663">
    <property type="entry name" value="UTRA"/>
</dbReference>
<dbReference type="InterPro" id="IPR000524">
    <property type="entry name" value="Tscrpt_reg_HTH_GntR"/>
</dbReference>
<dbReference type="OrthoDB" id="9794015at2"/>
<dbReference type="CDD" id="cd07377">
    <property type="entry name" value="WHTH_GntR"/>
    <property type="match status" value="1"/>
</dbReference>
<dbReference type="SMART" id="SM00345">
    <property type="entry name" value="HTH_GNTR"/>
    <property type="match status" value="1"/>
</dbReference>
<dbReference type="RefSeq" id="WP_128627857.1">
    <property type="nucleotide sequence ID" value="NZ_RKST01000018.1"/>
</dbReference>
<dbReference type="SUPFAM" id="SSF46785">
    <property type="entry name" value="Winged helix' DNA-binding domain"/>
    <property type="match status" value="1"/>
</dbReference>
<keyword evidence="3" id="KW-0804">Transcription</keyword>
<dbReference type="Gene3D" id="3.40.1410.10">
    <property type="entry name" value="Chorismate lyase-like"/>
    <property type="match status" value="1"/>
</dbReference>
<keyword evidence="2" id="KW-0238">DNA-binding</keyword>
<dbReference type="Pfam" id="PF00392">
    <property type="entry name" value="GntR"/>
    <property type="match status" value="1"/>
</dbReference>
<dbReference type="PRINTS" id="PR00035">
    <property type="entry name" value="HTHGNTR"/>
</dbReference>
<dbReference type="GO" id="GO:0045892">
    <property type="term" value="P:negative regulation of DNA-templated transcription"/>
    <property type="evidence" value="ECO:0007669"/>
    <property type="project" value="TreeGrafter"/>
</dbReference>
<dbReference type="SUPFAM" id="SSF64288">
    <property type="entry name" value="Chorismate lyase-like"/>
    <property type="match status" value="1"/>
</dbReference>
<evidence type="ECO:0000256" key="1">
    <source>
        <dbReference type="ARBA" id="ARBA00023015"/>
    </source>
</evidence>
<dbReference type="Pfam" id="PF07702">
    <property type="entry name" value="UTRA"/>
    <property type="match status" value="1"/>
</dbReference>
<dbReference type="Proteomes" id="UP000281647">
    <property type="component" value="Unassembled WGS sequence"/>
</dbReference>
<accession>A0A432V389</accession>
<dbReference type="InterPro" id="IPR036390">
    <property type="entry name" value="WH_DNA-bd_sf"/>
</dbReference>
<dbReference type="GO" id="GO:0003700">
    <property type="term" value="F:DNA-binding transcription factor activity"/>
    <property type="evidence" value="ECO:0007669"/>
    <property type="project" value="InterPro"/>
</dbReference>
<evidence type="ECO:0000313" key="6">
    <source>
        <dbReference type="Proteomes" id="UP000281647"/>
    </source>
</evidence>
<dbReference type="InterPro" id="IPR036388">
    <property type="entry name" value="WH-like_DNA-bd_sf"/>
</dbReference>
<evidence type="ECO:0000256" key="2">
    <source>
        <dbReference type="ARBA" id="ARBA00023125"/>
    </source>
</evidence>
<proteinExistence type="predicted"/>
<comment type="caution">
    <text evidence="5">The sequence shown here is derived from an EMBL/GenBank/DDBJ whole genome shotgun (WGS) entry which is preliminary data.</text>
</comment>
<dbReference type="InterPro" id="IPR028978">
    <property type="entry name" value="Chorismate_lyase_/UTRA_dom_sf"/>
</dbReference>
<dbReference type="AlphaFoldDB" id="A0A432V389"/>
<evidence type="ECO:0000259" key="4">
    <source>
        <dbReference type="PROSITE" id="PS50949"/>
    </source>
</evidence>
<dbReference type="PROSITE" id="PS50949">
    <property type="entry name" value="HTH_GNTR"/>
    <property type="match status" value="1"/>
</dbReference>